<dbReference type="Pfam" id="PF00710">
    <property type="entry name" value="Asparaginase"/>
    <property type="match status" value="1"/>
</dbReference>
<dbReference type="EC" id="3.5.1.1" evidence="2"/>
<dbReference type="SUPFAM" id="SSF53774">
    <property type="entry name" value="Glutaminase/Asparaginase"/>
    <property type="match status" value="1"/>
</dbReference>
<dbReference type="AlphaFoldDB" id="A0A4V5N3B0"/>
<dbReference type="InterPro" id="IPR006034">
    <property type="entry name" value="Asparaginase/glutaminase-like"/>
</dbReference>
<dbReference type="PRINTS" id="PR00139">
    <property type="entry name" value="ASNGLNASE"/>
</dbReference>
<feature type="active site" evidence="8">
    <location>
        <position position="86"/>
    </location>
</feature>
<evidence type="ECO:0000256" key="7">
    <source>
        <dbReference type="PROSITE-ProRule" id="PRU10099"/>
    </source>
</evidence>
<comment type="caution">
    <text evidence="11">The sequence shown here is derived from an EMBL/GenBank/DDBJ whole genome shotgun (WGS) entry which is preliminary data.</text>
</comment>
<dbReference type="OrthoDB" id="9788068at2"/>
<feature type="binding site" evidence="6">
    <location>
        <position position="53"/>
    </location>
    <ligand>
        <name>substrate</name>
    </ligand>
</feature>
<dbReference type="CDD" id="cd08964">
    <property type="entry name" value="L-asparaginase_II"/>
    <property type="match status" value="1"/>
</dbReference>
<dbReference type="Gene3D" id="3.40.50.40">
    <property type="match status" value="1"/>
</dbReference>
<dbReference type="PIRSF" id="PIRSF500176">
    <property type="entry name" value="L_ASNase"/>
    <property type="match status" value="1"/>
</dbReference>
<dbReference type="InterPro" id="IPR036152">
    <property type="entry name" value="Asp/glu_Ase-like_sf"/>
</dbReference>
<dbReference type="InterPro" id="IPR027474">
    <property type="entry name" value="L-asparaginase_N"/>
</dbReference>
<dbReference type="Gene3D" id="3.40.50.1170">
    <property type="entry name" value="L-asparaginase, N-terminal domain"/>
    <property type="match status" value="1"/>
</dbReference>
<dbReference type="PROSITE" id="PS51732">
    <property type="entry name" value="ASN_GLN_ASE_3"/>
    <property type="match status" value="1"/>
</dbReference>
<feature type="active site" description="O-isoaspartyl threonine intermediate" evidence="5">
    <location>
        <position position="12"/>
    </location>
</feature>
<dbReference type="Proteomes" id="UP000305778">
    <property type="component" value="Unassembled WGS sequence"/>
</dbReference>
<protein>
    <recommendedName>
        <fullName evidence="2">asparaginase</fullName>
        <ecNumber evidence="2">3.5.1.1</ecNumber>
    </recommendedName>
</protein>
<feature type="binding site" evidence="6">
    <location>
        <begin position="86"/>
        <end position="87"/>
    </location>
    <ligand>
        <name>substrate</name>
    </ligand>
</feature>
<keyword evidence="12" id="KW-1185">Reference proteome</keyword>
<evidence type="ECO:0000256" key="4">
    <source>
        <dbReference type="ARBA" id="ARBA00049366"/>
    </source>
</evidence>
<evidence type="ECO:0000256" key="6">
    <source>
        <dbReference type="PIRSR" id="PIRSR001220-2"/>
    </source>
</evidence>
<dbReference type="PANTHER" id="PTHR11707:SF28">
    <property type="entry name" value="60 KDA LYSOPHOSPHOLIPASE"/>
    <property type="match status" value="1"/>
</dbReference>
<reference evidence="11 12" key="1">
    <citation type="submission" date="2019-04" db="EMBL/GenBank/DDBJ databases">
        <title>Streptomyces oryziradicis sp. nov., a novel actinomycete isolated from rhizosphere soil of rice (Oryza sativa L.).</title>
        <authorList>
            <person name="Li C."/>
        </authorList>
    </citation>
    <scope>NUCLEOTIDE SEQUENCE [LARGE SCALE GENOMIC DNA]</scope>
    <source>
        <strain evidence="11 12">NEAU-C40</strain>
    </source>
</reference>
<dbReference type="Pfam" id="PF17763">
    <property type="entry name" value="Asparaginase_C"/>
    <property type="match status" value="1"/>
</dbReference>
<evidence type="ECO:0000313" key="11">
    <source>
        <dbReference type="EMBL" id="TKA13259.1"/>
    </source>
</evidence>
<dbReference type="RefSeq" id="WP_136721419.1">
    <property type="nucleotide sequence ID" value="NZ_SUMC01000001.1"/>
</dbReference>
<evidence type="ECO:0000256" key="2">
    <source>
        <dbReference type="ARBA" id="ARBA00012920"/>
    </source>
</evidence>
<proteinExistence type="inferred from homology"/>
<evidence type="ECO:0000256" key="3">
    <source>
        <dbReference type="ARBA" id="ARBA00022801"/>
    </source>
</evidence>
<evidence type="ECO:0000256" key="5">
    <source>
        <dbReference type="PIRSR" id="PIRSR001220-1"/>
    </source>
</evidence>
<dbReference type="InterPro" id="IPR020827">
    <property type="entry name" value="Asparaginase/glutaminase_AS1"/>
</dbReference>
<dbReference type="EMBL" id="SUMC01000001">
    <property type="protein sequence ID" value="TKA13259.1"/>
    <property type="molecule type" value="Genomic_DNA"/>
</dbReference>
<dbReference type="PIRSF" id="PIRSF001220">
    <property type="entry name" value="L-ASNase_gatD"/>
    <property type="match status" value="1"/>
</dbReference>
<name>A0A4V5N3B0_9ACTN</name>
<dbReference type="PANTHER" id="PTHR11707">
    <property type="entry name" value="L-ASPARAGINASE"/>
    <property type="match status" value="1"/>
</dbReference>
<dbReference type="InterPro" id="IPR027475">
    <property type="entry name" value="Asparaginase/glutaminase_AS2"/>
</dbReference>
<evidence type="ECO:0000259" key="9">
    <source>
        <dbReference type="Pfam" id="PF00710"/>
    </source>
</evidence>
<evidence type="ECO:0000256" key="1">
    <source>
        <dbReference type="ARBA" id="ARBA00010518"/>
    </source>
</evidence>
<organism evidence="11 12">
    <name type="scientific">Actinacidiphila oryziradicis</name>
    <dbReference type="NCBI Taxonomy" id="2571141"/>
    <lineage>
        <taxon>Bacteria</taxon>
        <taxon>Bacillati</taxon>
        <taxon>Actinomycetota</taxon>
        <taxon>Actinomycetes</taxon>
        <taxon>Kitasatosporales</taxon>
        <taxon>Streptomycetaceae</taxon>
        <taxon>Actinacidiphila</taxon>
    </lineage>
</organism>
<evidence type="ECO:0000259" key="10">
    <source>
        <dbReference type="Pfam" id="PF17763"/>
    </source>
</evidence>
<dbReference type="PROSITE" id="PS00144">
    <property type="entry name" value="ASN_GLN_ASE_1"/>
    <property type="match status" value="1"/>
</dbReference>
<feature type="domain" description="Asparaginase/glutaminase C-terminal" evidence="10">
    <location>
        <begin position="206"/>
        <end position="313"/>
    </location>
</feature>
<dbReference type="InterPro" id="IPR037152">
    <property type="entry name" value="L-asparaginase_N_sf"/>
</dbReference>
<keyword evidence="3" id="KW-0378">Hydrolase</keyword>
<sequence>MKHIVVIGTGGTIASRWQGSGYAAEAAGSEVLALAAIPEGVEVRVVDLFTVNSSQLTTAHQLRLLRTVHEVLGDPAVDGVVVTHGTDTMEESAFFLDLYHADQRPVVFTGAQMPLDTVDGDAAGNLYDALLAAATGRDTGVLIVFGGLVHAARGTLKKHTLDAQAFADPSGKPLGRVKFGEVAWASRLPARPEPLPLPDAVTSIPRVDIVTHHVDADPVLFEAAVGAGAQGVVLVGTGAGNATPQFVRAVARAVEAGVLVALSTRVAAGPVAPLYTGGGAVDLAEAGAVLTGTLRAGQARIAVLAGLLSATGPAEQTAQLRRIVAAAPALETAAL</sequence>
<dbReference type="GO" id="GO:0006528">
    <property type="term" value="P:asparagine metabolic process"/>
    <property type="evidence" value="ECO:0007669"/>
    <property type="project" value="InterPro"/>
</dbReference>
<gene>
    <name evidence="11" type="ORF">FCI23_00555</name>
</gene>
<dbReference type="SMART" id="SM00870">
    <property type="entry name" value="Asparaginase"/>
    <property type="match status" value="1"/>
</dbReference>
<dbReference type="SFLD" id="SFLDS00057">
    <property type="entry name" value="Glutaminase/Asparaginase"/>
    <property type="match status" value="1"/>
</dbReference>
<comment type="similarity">
    <text evidence="1">Belongs to the asparaginase 1 family.</text>
</comment>
<accession>A0A4V5N3B0</accession>
<dbReference type="InterPro" id="IPR027473">
    <property type="entry name" value="L-asparaginase_C"/>
</dbReference>
<dbReference type="PROSITE" id="PS00917">
    <property type="entry name" value="ASN_GLN_ASE_2"/>
    <property type="match status" value="1"/>
</dbReference>
<comment type="catalytic activity">
    <reaction evidence="4">
        <text>L-asparagine + H2O = L-aspartate + NH4(+)</text>
        <dbReference type="Rhea" id="RHEA:21016"/>
        <dbReference type="ChEBI" id="CHEBI:15377"/>
        <dbReference type="ChEBI" id="CHEBI:28938"/>
        <dbReference type="ChEBI" id="CHEBI:29991"/>
        <dbReference type="ChEBI" id="CHEBI:58048"/>
        <dbReference type="EC" id="3.5.1.1"/>
    </reaction>
</comment>
<feature type="domain" description="L-asparaginase N-terminal" evidence="9">
    <location>
        <begin position="3"/>
        <end position="187"/>
    </location>
</feature>
<evidence type="ECO:0000313" key="12">
    <source>
        <dbReference type="Proteomes" id="UP000305778"/>
    </source>
</evidence>
<evidence type="ECO:0000256" key="8">
    <source>
        <dbReference type="PROSITE-ProRule" id="PRU10100"/>
    </source>
</evidence>
<feature type="active site" evidence="7">
    <location>
        <position position="12"/>
    </location>
</feature>
<dbReference type="InterPro" id="IPR004550">
    <property type="entry name" value="AsnASE_II"/>
</dbReference>
<dbReference type="InterPro" id="IPR040919">
    <property type="entry name" value="Asparaginase_C"/>
</dbReference>
<dbReference type="GO" id="GO:0004067">
    <property type="term" value="F:asparaginase activity"/>
    <property type="evidence" value="ECO:0007669"/>
    <property type="project" value="UniProtKB-UniRule"/>
</dbReference>